<dbReference type="SUPFAM" id="SSF53613">
    <property type="entry name" value="Ribokinase-like"/>
    <property type="match status" value="1"/>
</dbReference>
<dbReference type="Gene3D" id="3.40.1190.20">
    <property type="match status" value="1"/>
</dbReference>
<proteinExistence type="predicted"/>
<comment type="caution">
    <text evidence="4">The sequence shown here is derived from an EMBL/GenBank/DDBJ whole genome shotgun (WGS) entry which is preliminary data.</text>
</comment>
<organism evidence="4 5">
    <name type="scientific">Candidatus Terrybacteria bacterium RIFCSPHIGHO2_02_41_19</name>
    <dbReference type="NCBI Taxonomy" id="1802364"/>
    <lineage>
        <taxon>Bacteria</taxon>
        <taxon>Candidatus Terryibacteriota</taxon>
    </lineage>
</organism>
<evidence type="ECO:0000259" key="3">
    <source>
        <dbReference type="Pfam" id="PF00294"/>
    </source>
</evidence>
<dbReference type="GO" id="GO:0016301">
    <property type="term" value="F:kinase activity"/>
    <property type="evidence" value="ECO:0007669"/>
    <property type="project" value="UniProtKB-KW"/>
</dbReference>
<dbReference type="PANTHER" id="PTHR10584">
    <property type="entry name" value="SUGAR KINASE"/>
    <property type="match status" value="1"/>
</dbReference>
<evidence type="ECO:0000256" key="1">
    <source>
        <dbReference type="ARBA" id="ARBA00022679"/>
    </source>
</evidence>
<evidence type="ECO:0000313" key="5">
    <source>
        <dbReference type="Proteomes" id="UP000178646"/>
    </source>
</evidence>
<dbReference type="InterPro" id="IPR029056">
    <property type="entry name" value="Ribokinase-like"/>
</dbReference>
<dbReference type="InterPro" id="IPR011611">
    <property type="entry name" value="PfkB_dom"/>
</dbReference>
<keyword evidence="2" id="KW-0418">Kinase</keyword>
<gene>
    <name evidence="4" type="ORF">A2W59_01235</name>
</gene>
<protein>
    <recommendedName>
        <fullName evidence="3">Carbohydrate kinase PfkB domain-containing protein</fullName>
    </recommendedName>
</protein>
<evidence type="ECO:0000313" key="4">
    <source>
        <dbReference type="EMBL" id="OHA50612.1"/>
    </source>
</evidence>
<dbReference type="Pfam" id="PF00294">
    <property type="entry name" value="PfkB"/>
    <property type="match status" value="1"/>
</dbReference>
<evidence type="ECO:0000256" key="2">
    <source>
        <dbReference type="ARBA" id="ARBA00022777"/>
    </source>
</evidence>
<dbReference type="AlphaFoldDB" id="A0A1G2PSP5"/>
<accession>A0A1G2PSP5</accession>
<sequence>MFFKNNFDFVAVGDTTIDAFIRIKEASVNCDINKENCQICLDYGNKIPYESVTIVPAVGNCANAAVVAARLGLKSAFVGNVGDDLNGKDCLSAFKAENVSTKFIKIHKDKKTNYHYVLWYKDERTILIKHEEYDYELPHIGSPKWIYLSSLGENSLPFHQEIENYLKFHPETNLAFQPGTFQMKFGAEKLAGLYKLTKVFICNVQEAQRILETKEEKPMELMKMISYLGPKIVVVTDGVKGAYAYNGDEAWFMPPYPDPKPPFERTGAGDAFSATFVAGLAMGKSIEEALMMAPVNSMSVVQKIGAQEGLLTLPELEKYLQQAPEGYRPRRIN</sequence>
<dbReference type="EMBL" id="MHSU01000013">
    <property type="protein sequence ID" value="OHA50612.1"/>
    <property type="molecule type" value="Genomic_DNA"/>
</dbReference>
<name>A0A1G2PSP5_9BACT</name>
<feature type="domain" description="Carbohydrate kinase PfkB" evidence="3">
    <location>
        <begin position="59"/>
        <end position="310"/>
    </location>
</feature>
<dbReference type="Proteomes" id="UP000178646">
    <property type="component" value="Unassembled WGS sequence"/>
</dbReference>
<keyword evidence="1" id="KW-0808">Transferase</keyword>
<reference evidence="4 5" key="1">
    <citation type="journal article" date="2016" name="Nat. Commun.">
        <title>Thousands of microbial genomes shed light on interconnected biogeochemical processes in an aquifer system.</title>
        <authorList>
            <person name="Anantharaman K."/>
            <person name="Brown C.T."/>
            <person name="Hug L.A."/>
            <person name="Sharon I."/>
            <person name="Castelle C.J."/>
            <person name="Probst A.J."/>
            <person name="Thomas B.C."/>
            <person name="Singh A."/>
            <person name="Wilkins M.J."/>
            <person name="Karaoz U."/>
            <person name="Brodie E.L."/>
            <person name="Williams K.H."/>
            <person name="Hubbard S.S."/>
            <person name="Banfield J.F."/>
        </authorList>
    </citation>
    <scope>NUCLEOTIDE SEQUENCE [LARGE SCALE GENOMIC DNA]</scope>
</reference>
<dbReference type="PANTHER" id="PTHR10584:SF166">
    <property type="entry name" value="RIBOKINASE"/>
    <property type="match status" value="1"/>
</dbReference>